<feature type="domain" description="Solute-binding protein family 5" evidence="4">
    <location>
        <begin position="98"/>
        <end position="450"/>
    </location>
</feature>
<dbReference type="SUPFAM" id="SSF53850">
    <property type="entry name" value="Periplasmic binding protein-like II"/>
    <property type="match status" value="1"/>
</dbReference>
<dbReference type="AlphaFoldDB" id="A0A846WU26"/>
<dbReference type="GO" id="GO:0015833">
    <property type="term" value="P:peptide transport"/>
    <property type="evidence" value="ECO:0007669"/>
    <property type="project" value="TreeGrafter"/>
</dbReference>
<proteinExistence type="inferred from homology"/>
<organism evidence="5 6">
    <name type="scientific">Gordonia polyisoprenivorans</name>
    <dbReference type="NCBI Taxonomy" id="84595"/>
    <lineage>
        <taxon>Bacteria</taxon>
        <taxon>Bacillati</taxon>
        <taxon>Actinomycetota</taxon>
        <taxon>Actinomycetes</taxon>
        <taxon>Mycobacteriales</taxon>
        <taxon>Gordoniaceae</taxon>
        <taxon>Gordonia</taxon>
    </lineage>
</organism>
<evidence type="ECO:0000256" key="1">
    <source>
        <dbReference type="ARBA" id="ARBA00005695"/>
    </source>
</evidence>
<dbReference type="PANTHER" id="PTHR30290">
    <property type="entry name" value="PERIPLASMIC BINDING COMPONENT OF ABC TRANSPORTER"/>
    <property type="match status" value="1"/>
</dbReference>
<dbReference type="InterPro" id="IPR039424">
    <property type="entry name" value="SBP_5"/>
</dbReference>
<comment type="similarity">
    <text evidence="1">Belongs to the bacterial solute-binding protein 5 family.</text>
</comment>
<reference evidence="5 6" key="1">
    <citation type="submission" date="2020-04" db="EMBL/GenBank/DDBJ databases">
        <title>MicrobeNet Type strains.</title>
        <authorList>
            <person name="Nicholson A.C."/>
        </authorList>
    </citation>
    <scope>NUCLEOTIDE SEQUENCE [LARGE SCALE GENOMIC DNA]</scope>
    <source>
        <strain evidence="5 6">ATCC BAA-14</strain>
    </source>
</reference>
<keyword evidence="3" id="KW-0732">Signal</keyword>
<protein>
    <submittedName>
        <fullName evidence="5">ABC transporter substrate-binding protein</fullName>
    </submittedName>
</protein>
<keyword evidence="2" id="KW-0813">Transport</keyword>
<name>A0A846WU26_9ACTN</name>
<dbReference type="EMBL" id="JAAXPC010000013">
    <property type="protein sequence ID" value="NKY03881.1"/>
    <property type="molecule type" value="Genomic_DNA"/>
</dbReference>
<dbReference type="GO" id="GO:0042597">
    <property type="term" value="C:periplasmic space"/>
    <property type="evidence" value="ECO:0007669"/>
    <property type="project" value="UniProtKB-ARBA"/>
</dbReference>
<sequence length="535" mass="58003">MADAHQQCRSSAFAAPVSRRRFLSMSAAAGMGVVGASALAACAPSAGSGLADSPNTIRAAIAGEPDQLDPHRTSSYFSFEILENIFDTLVEPNEQLQMVPALAQRWEVSPDATRWTFTLRPGVQFHNGDPLTANDVVYSYRRIIDQQLSSSWRLENVATVEAPDAQTVVLTTKSPSPNLLANIGGFKGMAIVNPRNVESGEITTRPIGTGPFAYESGSPGTSLVLKARPGHWSGGPHVDGVAFSFISQGTTAVSAVRSGEVDWTDSIPAQQIGILRNDDALTVGTVVANDYWYVTMNFAKAPFGDTRIRQAVAYAIDRPSIAQVVGYGTATPNQLAIPKTSPWFTEYDRYTAGLTRDAALDKARALLRAAGHRSLPMGLMVTTEYPETVTAAQVVASNLADVGIDVTIEQLDFGVWLDRQSQGKFDALLLGWLGNIDPDDYYYAQHHTGGTSNSQKYSNPAVDRLLDAGRTELDVTRRKSIYAEAATRIADDVSYLYLYNPSATQAYTTALLDYTVRSDKAIRFRDARLDRSRGQ</sequence>
<evidence type="ECO:0000313" key="5">
    <source>
        <dbReference type="EMBL" id="NKY03881.1"/>
    </source>
</evidence>
<dbReference type="Gene3D" id="3.40.190.10">
    <property type="entry name" value="Periplasmic binding protein-like II"/>
    <property type="match status" value="1"/>
</dbReference>
<gene>
    <name evidence="5" type="ORF">HGA05_20130</name>
</gene>
<dbReference type="Gene3D" id="3.90.76.10">
    <property type="entry name" value="Dipeptide-binding Protein, Domain 1"/>
    <property type="match status" value="1"/>
</dbReference>
<dbReference type="RefSeq" id="WP_035728249.1">
    <property type="nucleotide sequence ID" value="NZ_JAAXPC010000013.1"/>
</dbReference>
<dbReference type="InterPro" id="IPR030678">
    <property type="entry name" value="Peptide/Ni-bd"/>
</dbReference>
<dbReference type="Gene3D" id="3.10.105.10">
    <property type="entry name" value="Dipeptide-binding Protein, Domain 3"/>
    <property type="match status" value="1"/>
</dbReference>
<dbReference type="GO" id="GO:1904680">
    <property type="term" value="F:peptide transmembrane transporter activity"/>
    <property type="evidence" value="ECO:0007669"/>
    <property type="project" value="TreeGrafter"/>
</dbReference>
<dbReference type="GO" id="GO:0043190">
    <property type="term" value="C:ATP-binding cassette (ABC) transporter complex"/>
    <property type="evidence" value="ECO:0007669"/>
    <property type="project" value="InterPro"/>
</dbReference>
<dbReference type="InterPro" id="IPR006311">
    <property type="entry name" value="TAT_signal"/>
</dbReference>
<dbReference type="PROSITE" id="PS51318">
    <property type="entry name" value="TAT"/>
    <property type="match status" value="1"/>
</dbReference>
<evidence type="ECO:0000259" key="4">
    <source>
        <dbReference type="Pfam" id="PF00496"/>
    </source>
</evidence>
<evidence type="ECO:0000256" key="3">
    <source>
        <dbReference type="ARBA" id="ARBA00022729"/>
    </source>
</evidence>
<dbReference type="Proteomes" id="UP000563898">
    <property type="component" value="Unassembled WGS sequence"/>
</dbReference>
<comment type="caution">
    <text evidence="5">The sequence shown here is derived from an EMBL/GenBank/DDBJ whole genome shotgun (WGS) entry which is preliminary data.</text>
</comment>
<evidence type="ECO:0000313" key="6">
    <source>
        <dbReference type="Proteomes" id="UP000563898"/>
    </source>
</evidence>
<dbReference type="PIRSF" id="PIRSF002741">
    <property type="entry name" value="MppA"/>
    <property type="match status" value="1"/>
</dbReference>
<dbReference type="Pfam" id="PF00496">
    <property type="entry name" value="SBP_bac_5"/>
    <property type="match status" value="1"/>
</dbReference>
<dbReference type="PANTHER" id="PTHR30290:SF9">
    <property type="entry name" value="OLIGOPEPTIDE-BINDING PROTEIN APPA"/>
    <property type="match status" value="1"/>
</dbReference>
<dbReference type="InterPro" id="IPR000914">
    <property type="entry name" value="SBP_5_dom"/>
</dbReference>
<accession>A0A846WU26</accession>
<evidence type="ECO:0000256" key="2">
    <source>
        <dbReference type="ARBA" id="ARBA00022448"/>
    </source>
</evidence>